<keyword evidence="2" id="KW-0378">Hydrolase</keyword>
<dbReference type="PANTHER" id="PTHR24276:SF96">
    <property type="entry name" value="PEPTIDASE S1 DOMAIN-CONTAINING PROTEIN"/>
    <property type="match status" value="1"/>
</dbReference>
<evidence type="ECO:0000256" key="4">
    <source>
        <dbReference type="ARBA" id="ARBA00023157"/>
    </source>
</evidence>
<name>A0A834XLS5_APHGI</name>
<evidence type="ECO:0000313" key="7">
    <source>
        <dbReference type="EMBL" id="KAF7987654.1"/>
    </source>
</evidence>
<accession>A0A834XLS5</accession>
<evidence type="ECO:0000313" key="8">
    <source>
        <dbReference type="Proteomes" id="UP000639338"/>
    </source>
</evidence>
<organism evidence="7 8">
    <name type="scientific">Aphidius gifuensis</name>
    <name type="common">Parasitoid wasp</name>
    <dbReference type="NCBI Taxonomy" id="684658"/>
    <lineage>
        <taxon>Eukaryota</taxon>
        <taxon>Metazoa</taxon>
        <taxon>Ecdysozoa</taxon>
        <taxon>Arthropoda</taxon>
        <taxon>Hexapoda</taxon>
        <taxon>Insecta</taxon>
        <taxon>Pterygota</taxon>
        <taxon>Neoptera</taxon>
        <taxon>Endopterygota</taxon>
        <taxon>Hymenoptera</taxon>
        <taxon>Apocrita</taxon>
        <taxon>Ichneumonoidea</taxon>
        <taxon>Braconidae</taxon>
        <taxon>Aphidiinae</taxon>
        <taxon>Aphidius</taxon>
    </lineage>
</organism>
<sequence>MNILIIIFSLFSLFVGTKQEIKHGDIVAAREIPYQVYLRINTIYSCGGTILDELHILTSASCVHKNDIYPLDLSEIEVLVGTNSTNSKNDFMDIYRVHKINIHNDFVPSNKTTKSFLADICILTLSRYITFSEFVKPIKLPNDYDIINTNHILTVGSFGPVDYERFVPSYRIRVSQVVINNIECLGFWYKYTLVTPDIMDERLCARPLPGHSACSADNGNGLIDNDTIVAVHVFSSRCGVNAPNVYVEIHYYLQWIRYILGSLLH</sequence>
<keyword evidence="1" id="KW-0645">Protease</keyword>
<dbReference type="EMBL" id="JACMRX010000006">
    <property type="protein sequence ID" value="KAF7987654.1"/>
    <property type="molecule type" value="Genomic_DNA"/>
</dbReference>
<dbReference type="Gene3D" id="2.40.10.10">
    <property type="entry name" value="Trypsin-like serine proteases"/>
    <property type="match status" value="1"/>
</dbReference>
<keyword evidence="3" id="KW-0720">Serine protease</keyword>
<dbReference type="Proteomes" id="UP000639338">
    <property type="component" value="Unassembled WGS sequence"/>
</dbReference>
<dbReference type="OrthoDB" id="6755574at2759"/>
<feature type="domain" description="Peptidase S1" evidence="6">
    <location>
        <begin position="21"/>
        <end position="261"/>
    </location>
</feature>
<keyword evidence="5" id="KW-0732">Signal</keyword>
<keyword evidence="8" id="KW-1185">Reference proteome</keyword>
<evidence type="ECO:0000256" key="2">
    <source>
        <dbReference type="ARBA" id="ARBA00022801"/>
    </source>
</evidence>
<dbReference type="FunFam" id="2.40.10.10:FF:000068">
    <property type="entry name" value="transmembrane protease serine 2"/>
    <property type="match status" value="1"/>
</dbReference>
<gene>
    <name evidence="7" type="ORF">HCN44_003517</name>
</gene>
<comment type="caution">
    <text evidence="7">The sequence shown here is derived from an EMBL/GenBank/DDBJ whole genome shotgun (WGS) entry which is preliminary data.</text>
</comment>
<dbReference type="SMART" id="SM00020">
    <property type="entry name" value="Tryp_SPc"/>
    <property type="match status" value="1"/>
</dbReference>
<dbReference type="GO" id="GO:0006508">
    <property type="term" value="P:proteolysis"/>
    <property type="evidence" value="ECO:0007669"/>
    <property type="project" value="UniProtKB-KW"/>
</dbReference>
<dbReference type="InterPro" id="IPR043504">
    <property type="entry name" value="Peptidase_S1_PA_chymotrypsin"/>
</dbReference>
<proteinExistence type="predicted"/>
<evidence type="ECO:0000256" key="3">
    <source>
        <dbReference type="ARBA" id="ARBA00022825"/>
    </source>
</evidence>
<evidence type="ECO:0000259" key="6">
    <source>
        <dbReference type="PROSITE" id="PS50240"/>
    </source>
</evidence>
<dbReference type="AlphaFoldDB" id="A0A834XLS5"/>
<feature type="signal peptide" evidence="5">
    <location>
        <begin position="1"/>
        <end position="19"/>
    </location>
</feature>
<dbReference type="Pfam" id="PF00089">
    <property type="entry name" value="Trypsin"/>
    <property type="match status" value="1"/>
</dbReference>
<dbReference type="GO" id="GO:0004252">
    <property type="term" value="F:serine-type endopeptidase activity"/>
    <property type="evidence" value="ECO:0007669"/>
    <property type="project" value="InterPro"/>
</dbReference>
<dbReference type="SUPFAM" id="SSF50494">
    <property type="entry name" value="Trypsin-like serine proteases"/>
    <property type="match status" value="1"/>
</dbReference>
<dbReference type="InterPro" id="IPR050430">
    <property type="entry name" value="Peptidase_S1"/>
</dbReference>
<evidence type="ECO:0000256" key="5">
    <source>
        <dbReference type="SAM" id="SignalP"/>
    </source>
</evidence>
<keyword evidence="4" id="KW-1015">Disulfide bond</keyword>
<dbReference type="PROSITE" id="PS50240">
    <property type="entry name" value="TRYPSIN_DOM"/>
    <property type="match status" value="1"/>
</dbReference>
<feature type="chain" id="PRO_5032661667" description="Peptidase S1 domain-containing protein" evidence="5">
    <location>
        <begin position="20"/>
        <end position="265"/>
    </location>
</feature>
<reference evidence="7 8" key="1">
    <citation type="submission" date="2020-08" db="EMBL/GenBank/DDBJ databases">
        <title>Aphidius gifuensis genome sequencing and assembly.</title>
        <authorList>
            <person name="Du Z."/>
        </authorList>
    </citation>
    <scope>NUCLEOTIDE SEQUENCE [LARGE SCALE GENOMIC DNA]</scope>
    <source>
        <strain evidence="7">YNYX2018</strain>
        <tissue evidence="7">Adults</tissue>
    </source>
</reference>
<dbReference type="PANTHER" id="PTHR24276">
    <property type="entry name" value="POLYSERASE-RELATED"/>
    <property type="match status" value="1"/>
</dbReference>
<protein>
    <recommendedName>
        <fullName evidence="6">Peptidase S1 domain-containing protein</fullName>
    </recommendedName>
</protein>
<dbReference type="InterPro" id="IPR009003">
    <property type="entry name" value="Peptidase_S1_PA"/>
</dbReference>
<evidence type="ECO:0000256" key="1">
    <source>
        <dbReference type="ARBA" id="ARBA00022670"/>
    </source>
</evidence>
<dbReference type="InterPro" id="IPR001254">
    <property type="entry name" value="Trypsin_dom"/>
</dbReference>